<dbReference type="GO" id="GO:0009055">
    <property type="term" value="F:electron transfer activity"/>
    <property type="evidence" value="ECO:0007669"/>
    <property type="project" value="InterPro"/>
</dbReference>
<organism evidence="7 8">
    <name type="scientific">Bradyrhizobium canariense</name>
    <dbReference type="NCBI Taxonomy" id="255045"/>
    <lineage>
        <taxon>Bacteria</taxon>
        <taxon>Pseudomonadati</taxon>
        <taxon>Pseudomonadota</taxon>
        <taxon>Alphaproteobacteria</taxon>
        <taxon>Hyphomicrobiales</taxon>
        <taxon>Nitrobacteraceae</taxon>
        <taxon>Bradyrhizobium</taxon>
    </lineage>
</organism>
<dbReference type="PANTHER" id="PTHR35008">
    <property type="entry name" value="BLL4482 PROTEIN-RELATED"/>
    <property type="match status" value="1"/>
</dbReference>
<dbReference type="Gene3D" id="1.10.760.10">
    <property type="entry name" value="Cytochrome c-like domain"/>
    <property type="match status" value="2"/>
</dbReference>
<feature type="transmembrane region" description="Helical" evidence="5">
    <location>
        <begin position="30"/>
        <end position="59"/>
    </location>
</feature>
<evidence type="ECO:0000256" key="5">
    <source>
        <dbReference type="SAM" id="Phobius"/>
    </source>
</evidence>
<dbReference type="InterPro" id="IPR051459">
    <property type="entry name" value="Cytochrome_c-type_DH"/>
</dbReference>
<keyword evidence="2 4" id="KW-0479">Metal-binding</keyword>
<dbReference type="PROSITE" id="PS51007">
    <property type="entry name" value="CYTC"/>
    <property type="match status" value="2"/>
</dbReference>
<keyword evidence="8" id="KW-1185">Reference proteome</keyword>
<evidence type="ECO:0000256" key="4">
    <source>
        <dbReference type="PROSITE-ProRule" id="PRU00433"/>
    </source>
</evidence>
<keyword evidence="5" id="KW-0472">Membrane</keyword>
<dbReference type="PANTHER" id="PTHR35008:SF4">
    <property type="entry name" value="BLL4482 PROTEIN"/>
    <property type="match status" value="1"/>
</dbReference>
<dbReference type="AlphaFoldDB" id="A0A1H1NE48"/>
<feature type="domain" description="Cytochrome c" evidence="6">
    <location>
        <begin position="78"/>
        <end position="179"/>
    </location>
</feature>
<keyword evidence="5" id="KW-0812">Transmembrane</keyword>
<evidence type="ECO:0000256" key="1">
    <source>
        <dbReference type="ARBA" id="ARBA00022617"/>
    </source>
</evidence>
<accession>A0A1H1NE48</accession>
<dbReference type="GO" id="GO:0046872">
    <property type="term" value="F:metal ion binding"/>
    <property type="evidence" value="ECO:0007669"/>
    <property type="project" value="UniProtKB-KW"/>
</dbReference>
<proteinExistence type="predicted"/>
<dbReference type="Proteomes" id="UP000243904">
    <property type="component" value="Chromosome I"/>
</dbReference>
<dbReference type="Pfam" id="PF13442">
    <property type="entry name" value="Cytochrome_CBB3"/>
    <property type="match status" value="2"/>
</dbReference>
<dbReference type="InterPro" id="IPR036909">
    <property type="entry name" value="Cyt_c-like_dom_sf"/>
</dbReference>
<keyword evidence="1 4" id="KW-0349">Heme</keyword>
<keyword evidence="5" id="KW-1133">Transmembrane helix</keyword>
<evidence type="ECO:0000256" key="3">
    <source>
        <dbReference type="ARBA" id="ARBA00023004"/>
    </source>
</evidence>
<dbReference type="EMBL" id="LT629750">
    <property type="protein sequence ID" value="SDR97228.1"/>
    <property type="molecule type" value="Genomic_DNA"/>
</dbReference>
<sequence>MLNALCLTILVVLSATLAFGAIRARRLKYPILRWGCVSLAGLAAAAFALPAILMAAGLYRSHARHAPLPDIKVAMTSERIHRGQAIASAYCGACHSSAGTLTGGRDLGAHLPMQVGRFIAANLTPVGQLSRWSDGEIFRAIRNGVDADGHWLMVMSLTNVSKLSDDDIQALVAYIRSVPAAGRPTPNPPDALNPLGLVMLGAGQLPTGKPVFTGAITAPPKAATAGYGAYILSYHDCRTCHGADLLGGMPGQIGTIGPGLTVVKDWKLEQFIATLRTGIDPNGYHLDGDRMPWRAIGKMDDEELGAIYAYLKDLPDSPNAATH</sequence>
<reference evidence="8" key="1">
    <citation type="submission" date="2016-10" db="EMBL/GenBank/DDBJ databases">
        <authorList>
            <person name="Varghese N."/>
            <person name="Submissions S."/>
        </authorList>
    </citation>
    <scope>NUCLEOTIDE SEQUENCE [LARGE SCALE GENOMIC DNA]</scope>
    <source>
        <strain evidence="8">GAS369</strain>
    </source>
</reference>
<protein>
    <submittedName>
        <fullName evidence="7">Cytochrome C oxidase, cbb3-type, subunit III</fullName>
    </submittedName>
</protein>
<feature type="domain" description="Cytochrome c" evidence="6">
    <location>
        <begin position="203"/>
        <end position="315"/>
    </location>
</feature>
<evidence type="ECO:0000313" key="7">
    <source>
        <dbReference type="EMBL" id="SDR97228.1"/>
    </source>
</evidence>
<dbReference type="InterPro" id="IPR009056">
    <property type="entry name" value="Cyt_c-like_dom"/>
</dbReference>
<dbReference type="SUPFAM" id="SSF46626">
    <property type="entry name" value="Cytochrome c"/>
    <property type="match status" value="2"/>
</dbReference>
<dbReference type="RefSeq" id="WP_146686245.1">
    <property type="nucleotide sequence ID" value="NZ_LT629750.1"/>
</dbReference>
<name>A0A1H1NE48_9BRAD</name>
<evidence type="ECO:0000259" key="6">
    <source>
        <dbReference type="PROSITE" id="PS51007"/>
    </source>
</evidence>
<evidence type="ECO:0000256" key="2">
    <source>
        <dbReference type="ARBA" id="ARBA00022723"/>
    </source>
</evidence>
<dbReference type="GO" id="GO:0020037">
    <property type="term" value="F:heme binding"/>
    <property type="evidence" value="ECO:0007669"/>
    <property type="project" value="InterPro"/>
</dbReference>
<keyword evidence="3 4" id="KW-0408">Iron</keyword>
<evidence type="ECO:0000313" key="8">
    <source>
        <dbReference type="Proteomes" id="UP000243904"/>
    </source>
</evidence>
<gene>
    <name evidence="7" type="ORF">SAMN05444158_0589</name>
</gene>